<proteinExistence type="predicted"/>
<dbReference type="Proteomes" id="UP000887563">
    <property type="component" value="Unplaced"/>
</dbReference>
<evidence type="ECO:0000313" key="3">
    <source>
        <dbReference type="WBParaSite" id="Minc3s02478g30244"/>
    </source>
</evidence>
<accession>A0A914MYC5</accession>
<organism evidence="2 3">
    <name type="scientific">Meloidogyne incognita</name>
    <name type="common">Southern root-knot nematode worm</name>
    <name type="synonym">Oxyuris incognita</name>
    <dbReference type="NCBI Taxonomy" id="6306"/>
    <lineage>
        <taxon>Eukaryota</taxon>
        <taxon>Metazoa</taxon>
        <taxon>Ecdysozoa</taxon>
        <taxon>Nematoda</taxon>
        <taxon>Chromadorea</taxon>
        <taxon>Rhabditida</taxon>
        <taxon>Tylenchina</taxon>
        <taxon>Tylenchomorpha</taxon>
        <taxon>Tylenchoidea</taxon>
        <taxon>Meloidogynidae</taxon>
        <taxon>Meloidogyninae</taxon>
        <taxon>Meloidogyne</taxon>
        <taxon>Meloidogyne incognita group</taxon>
    </lineage>
</organism>
<protein>
    <submittedName>
        <fullName evidence="3">Candidate secreted effector</fullName>
    </submittedName>
</protein>
<name>A0A914MYC5_MELIC</name>
<sequence length="112" mass="13060">MIVHLFVLLLLFQLLFPLIFFPFSSFALHNCGFLADRMAENKLRAQDKIPLNGESESIQSGETIFVYILYIYTFIFFCFGIAFLLFLLHLPEYFLFLAHHLSLKKEMVAFPG</sequence>
<keyword evidence="1" id="KW-0812">Transmembrane</keyword>
<keyword evidence="2" id="KW-1185">Reference proteome</keyword>
<evidence type="ECO:0000256" key="1">
    <source>
        <dbReference type="SAM" id="Phobius"/>
    </source>
</evidence>
<dbReference type="AlphaFoldDB" id="A0A914MYC5"/>
<reference evidence="3" key="1">
    <citation type="submission" date="2022-11" db="UniProtKB">
        <authorList>
            <consortium name="WormBaseParasite"/>
        </authorList>
    </citation>
    <scope>IDENTIFICATION</scope>
</reference>
<keyword evidence="1" id="KW-1133">Transmembrane helix</keyword>
<keyword evidence="1" id="KW-0472">Membrane</keyword>
<feature type="transmembrane region" description="Helical" evidence="1">
    <location>
        <begin position="64"/>
        <end position="88"/>
    </location>
</feature>
<evidence type="ECO:0000313" key="2">
    <source>
        <dbReference type="Proteomes" id="UP000887563"/>
    </source>
</evidence>
<dbReference type="WBParaSite" id="Minc3s02478g30244">
    <property type="protein sequence ID" value="Minc3s02478g30244"/>
    <property type="gene ID" value="Minc3s02478g30244"/>
</dbReference>